<organism evidence="1 2">
    <name type="scientific">Cuscuta epithymum</name>
    <dbReference type="NCBI Taxonomy" id="186058"/>
    <lineage>
        <taxon>Eukaryota</taxon>
        <taxon>Viridiplantae</taxon>
        <taxon>Streptophyta</taxon>
        <taxon>Embryophyta</taxon>
        <taxon>Tracheophyta</taxon>
        <taxon>Spermatophyta</taxon>
        <taxon>Magnoliopsida</taxon>
        <taxon>eudicotyledons</taxon>
        <taxon>Gunneridae</taxon>
        <taxon>Pentapetalae</taxon>
        <taxon>asterids</taxon>
        <taxon>lamiids</taxon>
        <taxon>Solanales</taxon>
        <taxon>Convolvulaceae</taxon>
        <taxon>Cuscuteae</taxon>
        <taxon>Cuscuta</taxon>
        <taxon>Cuscuta subgen. Cuscuta</taxon>
    </lineage>
</organism>
<dbReference type="AlphaFoldDB" id="A0AAV0EB98"/>
<name>A0AAV0EB98_9ASTE</name>
<dbReference type="EMBL" id="CAMAPF010000913">
    <property type="protein sequence ID" value="CAH9119170.1"/>
    <property type="molecule type" value="Genomic_DNA"/>
</dbReference>
<gene>
    <name evidence="1" type="ORF">CEPIT_LOCUS22561</name>
</gene>
<evidence type="ECO:0000313" key="2">
    <source>
        <dbReference type="Proteomes" id="UP001152523"/>
    </source>
</evidence>
<sequence length="29" mass="3358">MKRLSLTLRVQRMAVHKLFGCQMGSTAYM</sequence>
<comment type="caution">
    <text evidence="1">The sequence shown here is derived from an EMBL/GenBank/DDBJ whole genome shotgun (WGS) entry which is preliminary data.</text>
</comment>
<reference evidence="1" key="1">
    <citation type="submission" date="2022-07" db="EMBL/GenBank/DDBJ databases">
        <authorList>
            <person name="Macas J."/>
            <person name="Novak P."/>
            <person name="Neumann P."/>
        </authorList>
    </citation>
    <scope>NUCLEOTIDE SEQUENCE</scope>
</reference>
<keyword evidence="2" id="KW-1185">Reference proteome</keyword>
<proteinExistence type="predicted"/>
<dbReference type="Proteomes" id="UP001152523">
    <property type="component" value="Unassembled WGS sequence"/>
</dbReference>
<accession>A0AAV0EB98</accession>
<evidence type="ECO:0000313" key="1">
    <source>
        <dbReference type="EMBL" id="CAH9119170.1"/>
    </source>
</evidence>
<protein>
    <submittedName>
        <fullName evidence="1">Uncharacterized protein</fullName>
    </submittedName>
</protein>